<dbReference type="PANTHER" id="PTHR34502:SF5">
    <property type="entry name" value="DUF6594 DOMAIN-CONTAINING PROTEIN"/>
    <property type="match status" value="1"/>
</dbReference>
<evidence type="ECO:0000313" key="4">
    <source>
        <dbReference type="Proteomes" id="UP000193144"/>
    </source>
</evidence>
<comment type="caution">
    <text evidence="3">The sequence shown here is derived from an EMBL/GenBank/DDBJ whole genome shotgun (WGS) entry which is preliminary data.</text>
</comment>
<evidence type="ECO:0000313" key="3">
    <source>
        <dbReference type="EMBL" id="ORY15932.1"/>
    </source>
</evidence>
<name>A0A1Y2A091_9PLEO</name>
<feature type="transmembrane region" description="Helical" evidence="1">
    <location>
        <begin position="271"/>
        <end position="291"/>
    </location>
</feature>
<organism evidence="3 4">
    <name type="scientific">Clohesyomyces aquaticus</name>
    <dbReference type="NCBI Taxonomy" id="1231657"/>
    <lineage>
        <taxon>Eukaryota</taxon>
        <taxon>Fungi</taxon>
        <taxon>Dikarya</taxon>
        <taxon>Ascomycota</taxon>
        <taxon>Pezizomycotina</taxon>
        <taxon>Dothideomycetes</taxon>
        <taxon>Pleosporomycetidae</taxon>
        <taxon>Pleosporales</taxon>
        <taxon>Lindgomycetaceae</taxon>
        <taxon>Clohesyomyces</taxon>
    </lineage>
</organism>
<reference evidence="3 4" key="1">
    <citation type="submission" date="2016-07" db="EMBL/GenBank/DDBJ databases">
        <title>Pervasive Adenine N6-methylation of Active Genes in Fungi.</title>
        <authorList>
            <consortium name="DOE Joint Genome Institute"/>
            <person name="Mondo S.J."/>
            <person name="Dannebaum R.O."/>
            <person name="Kuo R.C."/>
            <person name="Labutti K."/>
            <person name="Haridas S."/>
            <person name="Kuo A."/>
            <person name="Salamov A."/>
            <person name="Ahrendt S.R."/>
            <person name="Lipzen A."/>
            <person name="Sullivan W."/>
            <person name="Andreopoulos W.B."/>
            <person name="Clum A."/>
            <person name="Lindquist E."/>
            <person name="Daum C."/>
            <person name="Ramamoorthy G.K."/>
            <person name="Gryganskyi A."/>
            <person name="Culley D."/>
            <person name="Magnuson J.K."/>
            <person name="James T.Y."/>
            <person name="O'Malley M.A."/>
            <person name="Stajich J.E."/>
            <person name="Spatafora J.W."/>
            <person name="Visel A."/>
            <person name="Grigoriev I.V."/>
        </authorList>
    </citation>
    <scope>NUCLEOTIDE SEQUENCE [LARGE SCALE GENOMIC DNA]</scope>
    <source>
        <strain evidence="3 4">CBS 115471</strain>
    </source>
</reference>
<dbReference type="AlphaFoldDB" id="A0A1Y2A091"/>
<protein>
    <recommendedName>
        <fullName evidence="2">DUF6594 domain-containing protein</fullName>
    </recommendedName>
</protein>
<dbReference type="Pfam" id="PF20237">
    <property type="entry name" value="DUF6594"/>
    <property type="match status" value="1"/>
</dbReference>
<dbReference type="EMBL" id="MCFA01000021">
    <property type="protein sequence ID" value="ORY15932.1"/>
    <property type="molecule type" value="Genomic_DNA"/>
</dbReference>
<dbReference type="PANTHER" id="PTHR34502">
    <property type="entry name" value="DUF6594 DOMAIN-CONTAINING PROTEIN-RELATED"/>
    <property type="match status" value="1"/>
</dbReference>
<keyword evidence="1" id="KW-0472">Membrane</keyword>
<dbReference type="InterPro" id="IPR046529">
    <property type="entry name" value="DUF6594"/>
</dbReference>
<evidence type="ECO:0000259" key="2">
    <source>
        <dbReference type="Pfam" id="PF20237"/>
    </source>
</evidence>
<keyword evidence="1" id="KW-1133">Transmembrane helix</keyword>
<keyword evidence="1" id="KW-0812">Transmembrane</keyword>
<dbReference type="OrthoDB" id="5341582at2759"/>
<accession>A0A1Y2A091</accession>
<proteinExistence type="predicted"/>
<dbReference type="Proteomes" id="UP000193144">
    <property type="component" value="Unassembled WGS sequence"/>
</dbReference>
<evidence type="ECO:0000256" key="1">
    <source>
        <dbReference type="SAM" id="Phobius"/>
    </source>
</evidence>
<feature type="transmembrane region" description="Helical" evidence="1">
    <location>
        <begin position="240"/>
        <end position="264"/>
    </location>
</feature>
<feature type="transmembrane region" description="Helical" evidence="1">
    <location>
        <begin position="297"/>
        <end position="316"/>
    </location>
</feature>
<sequence length="322" mass="35970">MSNDVEQAAQSTRGGSRLAVLRSLATLLGDVCKSLLQSPKSEDWRRPWGEREITSTRPGYPLYSSWLALHPEYQNFRRFRTSRMRLLLAKQDAVSQLEVELRDLDRNEEAELFLGSMRLDRNAVRQSVLQKLDAAFKDYDDFLLRSTQILRMPETRFEDLVATDVWLNSTGCISRTESAYLKAENWDLVNLCGIGESVSRDHSLLTTRVTQAIGQLRAGMRRRDSYSVTVMNVPVGHVRIVLKLLTALTSIVLLLTPMAALNVVHSNGLRFLVIFFSTSIFVSILIFATPARLLETLAASAAYAAVLAVFVSGSTTPGSAKQ</sequence>
<gene>
    <name evidence="3" type="ORF">BCR34DRAFT_557864</name>
</gene>
<keyword evidence="4" id="KW-1185">Reference proteome</keyword>
<feature type="domain" description="DUF6594" evidence="2">
    <location>
        <begin position="60"/>
        <end position="308"/>
    </location>
</feature>